<sequence length="119" mass="13222">MNDNDEYWGMPLNTYCMLLHLSQLASFVAPGLGLVLPVVMWATNKDKSETIDQHGKATINWLISLIIYSIICGILVFVAVGILGFVVLAILNIIFAIIAAMKANNGKVWIYPLSFNFFK</sequence>
<keyword evidence="4 5" id="KW-0472">Membrane</keyword>
<feature type="transmembrane region" description="Helical" evidence="5">
    <location>
        <begin position="82"/>
        <end position="101"/>
    </location>
</feature>
<dbReference type="RefSeq" id="WP_045961608.1">
    <property type="nucleotide sequence ID" value="NZ_JXXW01000002.1"/>
</dbReference>
<reference evidence="7" key="2">
    <citation type="submission" date="2019-06" db="EMBL/GenBank/DDBJ databases">
        <title>Co-occurence of chitin degradation, pigmentation and bioactivity in marine Pseudoalteromonas.</title>
        <authorList>
            <person name="Sonnenschein E.C."/>
            <person name="Bech P.K."/>
        </authorList>
    </citation>
    <scope>NUCLEOTIDE SEQUENCE [LARGE SCALE GENOMIC DNA]</scope>
    <source>
        <strain evidence="7">S1607</strain>
    </source>
</reference>
<accession>A0AAQ2EYQ4</accession>
<dbReference type="EMBL" id="PNEL01000006">
    <property type="protein sequence ID" value="TMN81597.1"/>
    <property type="molecule type" value="Genomic_DNA"/>
</dbReference>
<keyword evidence="3 5" id="KW-1133">Transmembrane helix</keyword>
<feature type="transmembrane region" description="Helical" evidence="5">
    <location>
        <begin position="20"/>
        <end position="39"/>
    </location>
</feature>
<protein>
    <submittedName>
        <fullName evidence="6">DUF4870 domain-containing protein</fullName>
    </submittedName>
</protein>
<evidence type="ECO:0000313" key="7">
    <source>
        <dbReference type="Proteomes" id="UP000305423"/>
    </source>
</evidence>
<evidence type="ECO:0000256" key="5">
    <source>
        <dbReference type="SAM" id="Phobius"/>
    </source>
</evidence>
<organism evidence="6 7">
    <name type="scientific">Pseudoalteromonas piscicida</name>
    <dbReference type="NCBI Taxonomy" id="43662"/>
    <lineage>
        <taxon>Bacteria</taxon>
        <taxon>Pseudomonadati</taxon>
        <taxon>Pseudomonadota</taxon>
        <taxon>Gammaproteobacteria</taxon>
        <taxon>Alteromonadales</taxon>
        <taxon>Pseudoalteromonadaceae</taxon>
        <taxon>Pseudoalteromonas</taxon>
    </lineage>
</organism>
<gene>
    <name evidence="6" type="ORF">CWB74_01740</name>
</gene>
<dbReference type="AlphaFoldDB" id="A0AAQ2EYQ4"/>
<evidence type="ECO:0000256" key="3">
    <source>
        <dbReference type="ARBA" id="ARBA00022989"/>
    </source>
</evidence>
<dbReference type="Pfam" id="PF09685">
    <property type="entry name" value="MamF_MmsF"/>
    <property type="match status" value="1"/>
</dbReference>
<proteinExistence type="predicted"/>
<reference evidence="6 7" key="1">
    <citation type="submission" date="2017-12" db="EMBL/GenBank/DDBJ databases">
        <authorList>
            <person name="Paulsen S."/>
            <person name="Gram L.K."/>
        </authorList>
    </citation>
    <scope>NUCLEOTIDE SEQUENCE [LARGE SCALE GENOMIC DNA]</scope>
    <source>
        <strain evidence="6 7">S1607</strain>
    </source>
</reference>
<dbReference type="Proteomes" id="UP000305423">
    <property type="component" value="Unassembled WGS sequence"/>
</dbReference>
<evidence type="ECO:0000256" key="2">
    <source>
        <dbReference type="ARBA" id="ARBA00022692"/>
    </source>
</evidence>
<evidence type="ECO:0000256" key="4">
    <source>
        <dbReference type="ARBA" id="ARBA00023136"/>
    </source>
</evidence>
<name>A0AAQ2EYQ4_PSEO7</name>
<feature type="transmembrane region" description="Helical" evidence="5">
    <location>
        <begin position="59"/>
        <end position="76"/>
    </location>
</feature>
<comment type="subcellular location">
    <subcellularLocation>
        <location evidence="1">Membrane</location>
        <topology evidence="1">Multi-pass membrane protein</topology>
    </subcellularLocation>
</comment>
<keyword evidence="2 5" id="KW-0812">Transmembrane</keyword>
<evidence type="ECO:0000256" key="1">
    <source>
        <dbReference type="ARBA" id="ARBA00004141"/>
    </source>
</evidence>
<comment type="caution">
    <text evidence="6">The sequence shown here is derived from an EMBL/GenBank/DDBJ whole genome shotgun (WGS) entry which is preliminary data.</text>
</comment>
<evidence type="ECO:0000313" key="6">
    <source>
        <dbReference type="EMBL" id="TMN81597.1"/>
    </source>
</evidence>
<dbReference type="InterPro" id="IPR019109">
    <property type="entry name" value="MamF_MmsF"/>
</dbReference>